<dbReference type="InterPro" id="IPR017853">
    <property type="entry name" value="GH"/>
</dbReference>
<dbReference type="Gene3D" id="3.20.20.80">
    <property type="entry name" value="Glycosidases"/>
    <property type="match status" value="1"/>
</dbReference>
<dbReference type="AlphaFoldDB" id="A0A516PW31"/>
<dbReference type="OrthoDB" id="2702399at2"/>
<dbReference type="Proteomes" id="UP000319263">
    <property type="component" value="Chromosome"/>
</dbReference>
<evidence type="ECO:0000313" key="3">
    <source>
        <dbReference type="Proteomes" id="UP000319263"/>
    </source>
</evidence>
<organism evidence="2 3">
    <name type="scientific">Microlunatus elymi</name>
    <dbReference type="NCBI Taxonomy" id="2596828"/>
    <lineage>
        <taxon>Bacteria</taxon>
        <taxon>Bacillati</taxon>
        <taxon>Actinomycetota</taxon>
        <taxon>Actinomycetes</taxon>
        <taxon>Propionibacteriales</taxon>
        <taxon>Propionibacteriaceae</taxon>
        <taxon>Microlunatus</taxon>
    </lineage>
</organism>
<sequence>MTYRAITGTFLDEMTHDIPSQNWGPDEWRREFDTFVEAGIDTVIMIRTGYMEKLAAPSQTVADHRRVLPVYVDLVRLFLDLAAERNIDLFFGLYDSGYHWHRNDWTVEVELNRRYLHEMYDRYGSSPAFRGWYLPHETIDSGMRIIDINTALAREIRTFSDLPILVSPFFHGRTDQASGPRGSVRSVEEHARAWEEIFTAYSGLVTYCAFQDGTADLLALEELTAATAKAADKAGITLWSNLESFDRDMHIKFPPLDWRKLAHKLDVVQPYVEKVITFEFSHFLSPNSTWTSAQNLYRRYQDHLAVRNGSH</sequence>
<evidence type="ECO:0000313" key="2">
    <source>
        <dbReference type="EMBL" id="QDP95383.1"/>
    </source>
</evidence>
<dbReference type="InterPro" id="IPR027849">
    <property type="entry name" value="DUF4434"/>
</dbReference>
<gene>
    <name evidence="2" type="ORF">FOE78_05150</name>
</gene>
<dbReference type="SUPFAM" id="SSF51445">
    <property type="entry name" value="(Trans)glycosidases"/>
    <property type="match status" value="1"/>
</dbReference>
<reference evidence="2 3" key="1">
    <citation type="submission" date="2019-07" db="EMBL/GenBank/DDBJ databases">
        <title>Microlunatus dokdonensis sp. nov. isolated from the rhizospheric soil of the wild plant Elymus tsukushiensis.</title>
        <authorList>
            <person name="Ghim S.-Y."/>
            <person name="Hwang Y.-J."/>
            <person name="Son J.-S."/>
            <person name="Shin J.-H."/>
        </authorList>
    </citation>
    <scope>NUCLEOTIDE SEQUENCE [LARGE SCALE GENOMIC DNA]</scope>
    <source>
        <strain evidence="2 3">KUDC0627</strain>
    </source>
</reference>
<evidence type="ECO:0000259" key="1">
    <source>
        <dbReference type="Pfam" id="PF14488"/>
    </source>
</evidence>
<protein>
    <submittedName>
        <fullName evidence="2">DUF4434 domain-containing protein</fullName>
    </submittedName>
</protein>
<dbReference type="KEGG" id="mik:FOE78_05150"/>
<proteinExistence type="predicted"/>
<name>A0A516PW31_9ACTN</name>
<feature type="domain" description="DUF4434" evidence="1">
    <location>
        <begin position="6"/>
        <end position="289"/>
    </location>
</feature>
<dbReference type="Pfam" id="PF14488">
    <property type="entry name" value="DUF4434"/>
    <property type="match status" value="1"/>
</dbReference>
<dbReference type="EMBL" id="CP041692">
    <property type="protein sequence ID" value="QDP95383.1"/>
    <property type="molecule type" value="Genomic_DNA"/>
</dbReference>
<keyword evidence="3" id="KW-1185">Reference proteome</keyword>
<accession>A0A516PW31</accession>
<dbReference type="RefSeq" id="WP_143985356.1">
    <property type="nucleotide sequence ID" value="NZ_CP041692.1"/>
</dbReference>